<dbReference type="PROSITE" id="PS00211">
    <property type="entry name" value="ABC_TRANSPORTER_1"/>
    <property type="match status" value="1"/>
</dbReference>
<sequence>MDTQTPRAALVKVLTLRSQSMANDNERPIPGASVGEQFQDNARMSMRNVNIFYGEKQAIFDVSLDIGQNQVMAMIGPSGCGKSTFLRSLNRMNDTIEGCRVEGQIAMDGQNLYDEKLDVVELRARVGMVFQKPNPFPKSIYDNVAYGPKIHGLAESRVDLDEMVESSLRKASLWNEVKDRLHQPGTGLSGGQQQRLCIARAIAVNPEVILMDEPCSALDPIATAKIEELIEELSENFTIAIVTHSMQQAARVSHRTAYFHLGRLIEVNPTEQVFTMPEHELTEGYITGRFG</sequence>
<dbReference type="GO" id="GO:0016020">
    <property type="term" value="C:membrane"/>
    <property type="evidence" value="ECO:0007669"/>
    <property type="project" value="InterPro"/>
</dbReference>
<dbReference type="GO" id="GO:0016887">
    <property type="term" value="F:ATP hydrolysis activity"/>
    <property type="evidence" value="ECO:0007669"/>
    <property type="project" value="InterPro"/>
</dbReference>
<dbReference type="AlphaFoldDB" id="A0A4Y8UIW1"/>
<keyword evidence="1" id="KW-0813">Transport</keyword>
<accession>A0A4Y8UIW1</accession>
<dbReference type="EMBL" id="SPIA01000004">
    <property type="protein sequence ID" value="TFH67243.1"/>
    <property type="molecule type" value="Genomic_DNA"/>
</dbReference>
<reference evidence="6 7" key="1">
    <citation type="submission" date="2019-03" db="EMBL/GenBank/DDBJ databases">
        <title>Draft genome of Gammaproteobacteria bacterium LSUCC0057, a member of the SAR92 clade.</title>
        <authorList>
            <person name="Lanclos V.C."/>
            <person name="Doiron C."/>
            <person name="Henson M.W."/>
            <person name="Thrash J.C."/>
        </authorList>
    </citation>
    <scope>NUCLEOTIDE SEQUENCE [LARGE SCALE GENOMIC DNA]</scope>
    <source>
        <strain evidence="6 7">LSUCC0057</strain>
    </source>
</reference>
<evidence type="ECO:0000313" key="6">
    <source>
        <dbReference type="EMBL" id="TFH67243.1"/>
    </source>
</evidence>
<dbReference type="InterPro" id="IPR027417">
    <property type="entry name" value="P-loop_NTPase"/>
</dbReference>
<evidence type="ECO:0000256" key="1">
    <source>
        <dbReference type="ARBA" id="ARBA00022448"/>
    </source>
</evidence>
<dbReference type="NCBIfam" id="TIGR00972">
    <property type="entry name" value="3a0107s01c2"/>
    <property type="match status" value="1"/>
</dbReference>
<keyword evidence="7" id="KW-1185">Reference proteome</keyword>
<name>A0A4Y8UIW1_9GAMM</name>
<evidence type="ECO:0000256" key="3">
    <source>
        <dbReference type="ARBA" id="ARBA00022741"/>
    </source>
</evidence>
<evidence type="ECO:0000256" key="2">
    <source>
        <dbReference type="ARBA" id="ARBA00022592"/>
    </source>
</evidence>
<proteinExistence type="predicted"/>
<dbReference type="CDD" id="cd03260">
    <property type="entry name" value="ABC_PstB_phosphate_transporter"/>
    <property type="match status" value="1"/>
</dbReference>
<keyword evidence="2" id="KW-0592">Phosphate transport</keyword>
<dbReference type="PROSITE" id="PS50893">
    <property type="entry name" value="ABC_TRANSPORTER_2"/>
    <property type="match status" value="1"/>
</dbReference>
<evidence type="ECO:0000313" key="7">
    <source>
        <dbReference type="Proteomes" id="UP000298133"/>
    </source>
</evidence>
<feature type="domain" description="ABC transporter" evidence="5">
    <location>
        <begin position="44"/>
        <end position="286"/>
    </location>
</feature>
<dbReference type="InterPro" id="IPR003439">
    <property type="entry name" value="ABC_transporter-like_ATP-bd"/>
</dbReference>
<evidence type="ECO:0000256" key="4">
    <source>
        <dbReference type="ARBA" id="ARBA00022840"/>
    </source>
</evidence>
<dbReference type="SUPFAM" id="SSF52540">
    <property type="entry name" value="P-loop containing nucleoside triphosphate hydrolases"/>
    <property type="match status" value="1"/>
</dbReference>
<evidence type="ECO:0000259" key="5">
    <source>
        <dbReference type="PROSITE" id="PS50893"/>
    </source>
</evidence>
<dbReference type="GO" id="GO:0005524">
    <property type="term" value="F:ATP binding"/>
    <property type="evidence" value="ECO:0007669"/>
    <property type="project" value="UniProtKB-KW"/>
</dbReference>
<gene>
    <name evidence="6" type="ORF">E3W66_09490</name>
</gene>
<dbReference type="InterPro" id="IPR017871">
    <property type="entry name" value="ABC_transporter-like_CS"/>
</dbReference>
<dbReference type="Pfam" id="PF00005">
    <property type="entry name" value="ABC_tran"/>
    <property type="match status" value="1"/>
</dbReference>
<organism evidence="6 7">
    <name type="scientific">Gammaproteobacteria bacterium LSUCC0057</name>
    <dbReference type="NCBI Taxonomy" id="2559237"/>
    <lineage>
        <taxon>Bacteria</taxon>
        <taxon>Pseudomonadati</taxon>
        <taxon>Pseudomonadota</taxon>
        <taxon>Gammaproteobacteria</taxon>
        <taxon>Cellvibrionales</taxon>
        <taxon>Porticoccaceae</taxon>
        <taxon>SAR92 clade</taxon>
    </lineage>
</organism>
<dbReference type="Gene3D" id="3.40.50.300">
    <property type="entry name" value="P-loop containing nucleotide triphosphate hydrolases"/>
    <property type="match status" value="1"/>
</dbReference>
<comment type="caution">
    <text evidence="6">The sequence shown here is derived from an EMBL/GenBank/DDBJ whole genome shotgun (WGS) entry which is preliminary data.</text>
</comment>
<keyword evidence="4 6" id="KW-0067">ATP-binding</keyword>
<keyword evidence="3" id="KW-0547">Nucleotide-binding</keyword>
<dbReference type="OrthoDB" id="9802264at2"/>
<dbReference type="PANTHER" id="PTHR43423">
    <property type="entry name" value="ABC TRANSPORTER I FAMILY MEMBER 17"/>
    <property type="match status" value="1"/>
</dbReference>
<dbReference type="Proteomes" id="UP000298133">
    <property type="component" value="Unassembled WGS sequence"/>
</dbReference>
<dbReference type="SMART" id="SM00382">
    <property type="entry name" value="AAA"/>
    <property type="match status" value="1"/>
</dbReference>
<protein>
    <submittedName>
        <fullName evidence="6">Phosphate ABC transporter ATP-binding protein</fullName>
    </submittedName>
</protein>
<dbReference type="PANTHER" id="PTHR43423:SF1">
    <property type="entry name" value="ABC TRANSPORTER I FAMILY MEMBER 17"/>
    <property type="match status" value="1"/>
</dbReference>
<dbReference type="GO" id="GO:0035435">
    <property type="term" value="P:phosphate ion transmembrane transport"/>
    <property type="evidence" value="ECO:0007669"/>
    <property type="project" value="InterPro"/>
</dbReference>
<dbReference type="InterPro" id="IPR003593">
    <property type="entry name" value="AAA+_ATPase"/>
</dbReference>
<dbReference type="GO" id="GO:0005315">
    <property type="term" value="F:phosphate transmembrane transporter activity"/>
    <property type="evidence" value="ECO:0007669"/>
    <property type="project" value="InterPro"/>
</dbReference>
<dbReference type="InterPro" id="IPR005670">
    <property type="entry name" value="PstB-like"/>
</dbReference>